<accession>A0A6S7GW48</accession>
<sequence>MSQKGCLTEHQRGNKKMHSTETLNILVSDMILDAMDRKELTAVVLLDLSKAFDSIEHSLLFVWFKSYLSDRTQLVRIGQILSEARAITHGVPQGSILGPALFSIYTNDLPTTSTVCPLETYVDDSKIYLSFSYKDINVAEIQLTNDLRRIAAWCCSNSLLANLEKTKLLLFGTTQMLNHVQDFRVTFLEKELRPVSSAQDLGMEFDECLSYDEHITRVVSKCTNSLCQN</sequence>
<reference evidence="1" key="1">
    <citation type="submission" date="2020-04" db="EMBL/GenBank/DDBJ databases">
        <authorList>
            <person name="Alioto T."/>
            <person name="Alioto T."/>
            <person name="Gomez Garrido J."/>
        </authorList>
    </citation>
    <scope>NUCLEOTIDE SEQUENCE</scope>
    <source>
        <strain evidence="1">A484AB</strain>
    </source>
</reference>
<dbReference type="InterPro" id="IPR043502">
    <property type="entry name" value="DNA/RNA_pol_sf"/>
</dbReference>
<dbReference type="Proteomes" id="UP001152795">
    <property type="component" value="Unassembled WGS sequence"/>
</dbReference>
<name>A0A6S7GW48_PARCT</name>
<gene>
    <name evidence="1" type="ORF">PACLA_8A085861</name>
</gene>
<keyword evidence="2" id="KW-1185">Reference proteome</keyword>
<dbReference type="Pfam" id="PF00078">
    <property type="entry name" value="RVT_1"/>
    <property type="match status" value="1"/>
</dbReference>
<protein>
    <submittedName>
        <fullName evidence="1">Uncharacterized protein</fullName>
    </submittedName>
</protein>
<dbReference type="PANTHER" id="PTHR33332">
    <property type="entry name" value="REVERSE TRANSCRIPTASE DOMAIN-CONTAINING PROTEIN"/>
    <property type="match status" value="1"/>
</dbReference>
<dbReference type="AlphaFoldDB" id="A0A6S7GW48"/>
<dbReference type="PROSITE" id="PS50878">
    <property type="entry name" value="RT_POL"/>
    <property type="match status" value="1"/>
</dbReference>
<comment type="caution">
    <text evidence="1">The sequence shown here is derived from an EMBL/GenBank/DDBJ whole genome shotgun (WGS) entry which is preliminary data.</text>
</comment>
<evidence type="ECO:0000313" key="1">
    <source>
        <dbReference type="EMBL" id="CAB3990027.1"/>
    </source>
</evidence>
<dbReference type="InterPro" id="IPR000477">
    <property type="entry name" value="RT_dom"/>
</dbReference>
<proteinExistence type="predicted"/>
<dbReference type="EMBL" id="CACRXK020001586">
    <property type="protein sequence ID" value="CAB3990027.1"/>
    <property type="molecule type" value="Genomic_DNA"/>
</dbReference>
<dbReference type="OrthoDB" id="5971222at2759"/>
<evidence type="ECO:0000313" key="2">
    <source>
        <dbReference type="Proteomes" id="UP001152795"/>
    </source>
</evidence>
<organism evidence="1 2">
    <name type="scientific">Paramuricea clavata</name>
    <name type="common">Red gorgonian</name>
    <name type="synonym">Violescent sea-whip</name>
    <dbReference type="NCBI Taxonomy" id="317549"/>
    <lineage>
        <taxon>Eukaryota</taxon>
        <taxon>Metazoa</taxon>
        <taxon>Cnidaria</taxon>
        <taxon>Anthozoa</taxon>
        <taxon>Octocorallia</taxon>
        <taxon>Malacalcyonacea</taxon>
        <taxon>Plexauridae</taxon>
        <taxon>Paramuricea</taxon>
    </lineage>
</organism>
<dbReference type="SUPFAM" id="SSF56672">
    <property type="entry name" value="DNA/RNA polymerases"/>
    <property type="match status" value="1"/>
</dbReference>